<feature type="region of interest" description="Disordered" evidence="1">
    <location>
        <begin position="30"/>
        <end position="58"/>
    </location>
</feature>
<dbReference type="Proteomes" id="UP000324351">
    <property type="component" value="Unassembled WGS sequence"/>
</dbReference>
<evidence type="ECO:0000313" key="4">
    <source>
        <dbReference type="Proteomes" id="UP000324351"/>
    </source>
</evidence>
<feature type="compositionally biased region" description="Polar residues" evidence="1">
    <location>
        <begin position="30"/>
        <end position="47"/>
    </location>
</feature>
<proteinExistence type="predicted"/>
<evidence type="ECO:0000313" key="3">
    <source>
        <dbReference type="EMBL" id="KAA1428737.1"/>
    </source>
</evidence>
<gene>
    <name evidence="3" type="ORF">F0U47_00500</name>
</gene>
<feature type="chain" id="PRO_5039629612" evidence="2">
    <location>
        <begin position="25"/>
        <end position="198"/>
    </location>
</feature>
<keyword evidence="4" id="KW-1185">Reference proteome</keyword>
<reference evidence="3 4" key="2">
    <citation type="submission" date="2019-09" db="EMBL/GenBank/DDBJ databases">
        <authorList>
            <person name="Jin C."/>
        </authorList>
    </citation>
    <scope>NUCLEOTIDE SEQUENCE [LARGE SCALE GENOMIC DNA]</scope>
    <source>
        <strain evidence="3 4">BN140041</strain>
    </source>
</reference>
<comment type="caution">
    <text evidence="3">The sequence shown here is derived from an EMBL/GenBank/DDBJ whole genome shotgun (WGS) entry which is preliminary data.</text>
</comment>
<name>A0A5B1M9Z7_9ACTN</name>
<accession>A0A5B1M9Z7</accession>
<dbReference type="AlphaFoldDB" id="A0A5B1M9Z7"/>
<evidence type="ECO:0000256" key="1">
    <source>
        <dbReference type="SAM" id="MobiDB-lite"/>
    </source>
</evidence>
<dbReference type="EMBL" id="VUJW01000001">
    <property type="protein sequence ID" value="KAA1428737.1"/>
    <property type="molecule type" value="Genomic_DNA"/>
</dbReference>
<sequence length="198" mass="21162">MRSTTTTRSLILGGVLAGALTLGAAQIASGDNGTTAERDTTSSSRSVQAAPDDDQRRATTVRERGIVLEGTGTWRGQPVQVFVYENNKYGNSLQIVVGDPDGKHAIGAGQGRDAYVIDGVLNVGLDVAGHLAVVKGSVTETRHSKRVTEPSPDGELIKSTGTRTRLLVDATFKYRGKTVDLRFPKAFEYDLESKRSGR</sequence>
<organism evidence="3 4">
    <name type="scientific">Nocardioides antri</name>
    <dbReference type="NCBI Taxonomy" id="2607659"/>
    <lineage>
        <taxon>Bacteria</taxon>
        <taxon>Bacillati</taxon>
        <taxon>Actinomycetota</taxon>
        <taxon>Actinomycetes</taxon>
        <taxon>Propionibacteriales</taxon>
        <taxon>Nocardioidaceae</taxon>
        <taxon>Nocardioides</taxon>
    </lineage>
</organism>
<keyword evidence="2" id="KW-0732">Signal</keyword>
<reference evidence="3 4" key="1">
    <citation type="submission" date="2019-09" db="EMBL/GenBank/DDBJ databases">
        <title>Nocardioides panacisoli sp. nov., isolated from the soil of a ginseng field.</title>
        <authorList>
            <person name="Cho C."/>
        </authorList>
    </citation>
    <scope>NUCLEOTIDE SEQUENCE [LARGE SCALE GENOMIC DNA]</scope>
    <source>
        <strain evidence="3 4">BN140041</strain>
    </source>
</reference>
<evidence type="ECO:0000256" key="2">
    <source>
        <dbReference type="SAM" id="SignalP"/>
    </source>
</evidence>
<feature type="signal peptide" evidence="2">
    <location>
        <begin position="1"/>
        <end position="24"/>
    </location>
</feature>
<dbReference type="RefSeq" id="WP_149748360.1">
    <property type="nucleotide sequence ID" value="NZ_VUJW01000001.1"/>
</dbReference>
<protein>
    <submittedName>
        <fullName evidence="3">Uncharacterized protein</fullName>
    </submittedName>
</protein>